<reference evidence="2" key="1">
    <citation type="submission" date="2021-01" db="EMBL/GenBank/DDBJ databases">
        <authorList>
            <person name="Corre E."/>
            <person name="Pelletier E."/>
            <person name="Niang G."/>
            <person name="Scheremetjew M."/>
            <person name="Finn R."/>
            <person name="Kale V."/>
            <person name="Holt S."/>
            <person name="Cochrane G."/>
            <person name="Meng A."/>
            <person name="Brown T."/>
            <person name="Cohen L."/>
        </authorList>
    </citation>
    <scope>NUCLEOTIDE SEQUENCE</scope>
    <source>
        <strain evidence="2">RCC3387</strain>
    </source>
</reference>
<keyword evidence="1" id="KW-0812">Transmembrane</keyword>
<keyword evidence="1" id="KW-0472">Membrane</keyword>
<name>A0A7S2KZ65_9DINO</name>
<feature type="transmembrane region" description="Helical" evidence="1">
    <location>
        <begin position="40"/>
        <end position="58"/>
    </location>
</feature>
<proteinExistence type="predicted"/>
<sequence>MSYLVMASSAAPAFQGPYIMILGTVSMLATSILQKKGGGVQGWILAALIWAVTTKLVPRCGGRNHLVTACSMILLPAVFFTSSSKVQEALQKLPHSYAVFPVFAAAFRSVFGLLTRWVIVQFGPPDMNRWVPGTFLALQSLIASAFVMSSFVQLSKLPWPEAAVPSIGAVASTLVAEVFSRAPVIPFVMRELSGVFPQVPMFRVCKYLLPEQNTSLQTRFAMSYPVLVVQLIFVIPAVALGAPWARSVNFYIMDGLWFLTALTADAGVILVHRRFWPVAGETWLGTSRRLQQYGQHYPPFQKDWAERQGETLDELLAKDQASAQCAPTRTAFFPDELTSTMLLLAMVGKVLASSFIVTFGGCLTDPSILGDNCGIVD</sequence>
<feature type="transmembrane region" description="Helical" evidence="1">
    <location>
        <begin position="224"/>
        <end position="244"/>
    </location>
</feature>
<feature type="transmembrane region" description="Helical" evidence="1">
    <location>
        <begin position="250"/>
        <end position="271"/>
    </location>
</feature>
<feature type="transmembrane region" description="Helical" evidence="1">
    <location>
        <begin position="64"/>
        <end position="84"/>
    </location>
</feature>
<dbReference type="EMBL" id="HBGW01053997">
    <property type="protein sequence ID" value="CAD9590074.1"/>
    <property type="molecule type" value="Transcribed_RNA"/>
</dbReference>
<keyword evidence="1" id="KW-1133">Transmembrane helix</keyword>
<organism evidence="2">
    <name type="scientific">Zooxanthella nutricula</name>
    <dbReference type="NCBI Taxonomy" id="1333877"/>
    <lineage>
        <taxon>Eukaryota</taxon>
        <taxon>Sar</taxon>
        <taxon>Alveolata</taxon>
        <taxon>Dinophyceae</taxon>
        <taxon>Peridiniales</taxon>
        <taxon>Peridiniales incertae sedis</taxon>
        <taxon>Zooxanthella</taxon>
    </lineage>
</organism>
<evidence type="ECO:0000256" key="1">
    <source>
        <dbReference type="SAM" id="Phobius"/>
    </source>
</evidence>
<dbReference type="AlphaFoldDB" id="A0A7S2KZ65"/>
<evidence type="ECO:0000313" key="2">
    <source>
        <dbReference type="EMBL" id="CAD9590074.1"/>
    </source>
</evidence>
<accession>A0A7S2KZ65</accession>
<feature type="transmembrane region" description="Helical" evidence="1">
    <location>
        <begin position="96"/>
        <end position="119"/>
    </location>
</feature>
<feature type="transmembrane region" description="Helical" evidence="1">
    <location>
        <begin position="12"/>
        <end position="33"/>
    </location>
</feature>
<gene>
    <name evidence="2" type="ORF">BRAN1462_LOCUS34248</name>
</gene>
<feature type="transmembrane region" description="Helical" evidence="1">
    <location>
        <begin position="131"/>
        <end position="152"/>
    </location>
</feature>
<protein>
    <submittedName>
        <fullName evidence="2">Uncharacterized protein</fullName>
    </submittedName>
</protein>